<evidence type="ECO:0000256" key="1">
    <source>
        <dbReference type="SAM" id="MobiDB-lite"/>
    </source>
</evidence>
<sequence length="57" mass="6296">MSPVNQWGGNAPMLGNICTQLCLPAPGEELERTSDQDKEDKKVVKEVSLHGDDNIWT</sequence>
<reference evidence="2 3" key="1">
    <citation type="submission" date="2013-11" db="EMBL/GenBank/DDBJ databases">
        <title>The Damaraland mole rat (Fukomys damarensis) genome and evolution of African mole rats.</title>
        <authorList>
            <person name="Gladyshev V.N."/>
            <person name="Fang X."/>
        </authorList>
    </citation>
    <scope>NUCLEOTIDE SEQUENCE [LARGE SCALE GENOMIC DNA]</scope>
    <source>
        <tissue evidence="2">Liver</tissue>
    </source>
</reference>
<feature type="region of interest" description="Disordered" evidence="1">
    <location>
        <begin position="29"/>
        <end position="57"/>
    </location>
</feature>
<evidence type="ECO:0000313" key="3">
    <source>
        <dbReference type="Proteomes" id="UP000028990"/>
    </source>
</evidence>
<gene>
    <name evidence="2" type="ORF">H920_07804</name>
</gene>
<dbReference type="AlphaFoldDB" id="A0A091DIB4"/>
<protein>
    <submittedName>
        <fullName evidence="2">Uncharacterized protein</fullName>
    </submittedName>
</protein>
<name>A0A091DIB4_FUKDA</name>
<organism evidence="2 3">
    <name type="scientific">Fukomys damarensis</name>
    <name type="common">Damaraland mole rat</name>
    <name type="synonym">Cryptomys damarensis</name>
    <dbReference type="NCBI Taxonomy" id="885580"/>
    <lineage>
        <taxon>Eukaryota</taxon>
        <taxon>Metazoa</taxon>
        <taxon>Chordata</taxon>
        <taxon>Craniata</taxon>
        <taxon>Vertebrata</taxon>
        <taxon>Euteleostomi</taxon>
        <taxon>Mammalia</taxon>
        <taxon>Eutheria</taxon>
        <taxon>Euarchontoglires</taxon>
        <taxon>Glires</taxon>
        <taxon>Rodentia</taxon>
        <taxon>Hystricomorpha</taxon>
        <taxon>Bathyergidae</taxon>
        <taxon>Fukomys</taxon>
    </lineage>
</organism>
<proteinExistence type="predicted"/>
<accession>A0A091DIB4</accession>
<keyword evidence="3" id="KW-1185">Reference proteome</keyword>
<evidence type="ECO:0000313" key="2">
    <source>
        <dbReference type="EMBL" id="KFO30812.1"/>
    </source>
</evidence>
<dbReference type="EMBL" id="KN122379">
    <property type="protein sequence ID" value="KFO30812.1"/>
    <property type="molecule type" value="Genomic_DNA"/>
</dbReference>
<dbReference type="Proteomes" id="UP000028990">
    <property type="component" value="Unassembled WGS sequence"/>
</dbReference>